<dbReference type="SUPFAM" id="SSF55144">
    <property type="entry name" value="LigT-like"/>
    <property type="match status" value="1"/>
</dbReference>
<dbReference type="InterPro" id="IPR009097">
    <property type="entry name" value="Cyclic_Pdiesterase"/>
</dbReference>
<name>D9SP94_CLOC7</name>
<dbReference type="EMBL" id="CP002160">
    <property type="protein sequence ID" value="ADL53996.1"/>
    <property type="molecule type" value="Genomic_DNA"/>
</dbReference>
<dbReference type="Proteomes" id="UP000002730">
    <property type="component" value="Chromosome"/>
</dbReference>
<dbReference type="AlphaFoldDB" id="D9SP94"/>
<feature type="domain" description="A-kinase anchor protein 7-like phosphoesterase" evidence="1">
    <location>
        <begin position="51"/>
        <end position="150"/>
    </location>
</feature>
<sequence length="184" mass="21647">MKYYLVAMFDDNSYEYVEGLQKSINRKYKLSNNNTLPKPHIILDVIVDPDLDKFEEIVEKILRPYKKFKVELNGLSYIDQNNKNFNFKIENKGYIIRIARNINSTLKLSGFNVKEIEDQWNLHVPLANNNLASKTQNSKEYTATIDKIKTLTPYTLAKIDRFELWKSINNKKKTVVQTFSLRDC</sequence>
<dbReference type="KEGG" id="ccb:Clocel_4339"/>
<accession>D9SP94</accession>
<dbReference type="STRING" id="573061.Clocel_4339"/>
<keyword evidence="3" id="KW-1185">Reference proteome</keyword>
<evidence type="ECO:0000313" key="2">
    <source>
        <dbReference type="EMBL" id="ADL53996.1"/>
    </source>
</evidence>
<dbReference type="Pfam" id="PF10469">
    <property type="entry name" value="AKAP7_NLS"/>
    <property type="match status" value="1"/>
</dbReference>
<protein>
    <recommendedName>
        <fullName evidence="1">A-kinase anchor protein 7-like phosphoesterase domain-containing protein</fullName>
    </recommendedName>
</protein>
<dbReference type="OrthoDB" id="2112057at2"/>
<dbReference type="RefSeq" id="WP_010074354.1">
    <property type="nucleotide sequence ID" value="NC_014393.1"/>
</dbReference>
<evidence type="ECO:0000259" key="1">
    <source>
        <dbReference type="Pfam" id="PF10469"/>
    </source>
</evidence>
<organism evidence="2 3">
    <name type="scientific">Clostridium cellulovorans (strain ATCC 35296 / DSM 3052 / OCM 3 / 743B)</name>
    <dbReference type="NCBI Taxonomy" id="573061"/>
    <lineage>
        <taxon>Bacteria</taxon>
        <taxon>Bacillati</taxon>
        <taxon>Bacillota</taxon>
        <taxon>Clostridia</taxon>
        <taxon>Eubacteriales</taxon>
        <taxon>Clostridiaceae</taxon>
        <taxon>Clostridium</taxon>
    </lineage>
</organism>
<proteinExistence type="predicted"/>
<gene>
    <name evidence="2" type="ordered locus">Clocel_4339</name>
</gene>
<reference evidence="2 3" key="1">
    <citation type="submission" date="2010-08" db="EMBL/GenBank/DDBJ databases">
        <title>Complete sequence of Clostridium cellulovorans 743B.</title>
        <authorList>
            <consortium name="US DOE Joint Genome Institute"/>
            <person name="Lucas S."/>
            <person name="Copeland A."/>
            <person name="Lapidus A."/>
            <person name="Cheng J.-F."/>
            <person name="Bruce D."/>
            <person name="Goodwin L."/>
            <person name="Pitluck S."/>
            <person name="Chertkov O."/>
            <person name="Detter J.C."/>
            <person name="Han C."/>
            <person name="Tapia R."/>
            <person name="Land M."/>
            <person name="Hauser L."/>
            <person name="Chang Y.-J."/>
            <person name="Jeffries C."/>
            <person name="Kyrpides N."/>
            <person name="Ivanova N."/>
            <person name="Mikhailova N."/>
            <person name="Hemme C.L."/>
            <person name="Woyke T."/>
        </authorList>
    </citation>
    <scope>NUCLEOTIDE SEQUENCE [LARGE SCALE GENOMIC DNA]</scope>
    <source>
        <strain evidence="3">ATCC 35296 / DSM 3052 / OCM 3 / 743B</strain>
    </source>
</reference>
<dbReference type="eggNOG" id="COG1514">
    <property type="taxonomic scope" value="Bacteria"/>
</dbReference>
<dbReference type="HOGENOM" id="CLU_1479595_0_0_9"/>
<dbReference type="Gene3D" id="3.90.1140.10">
    <property type="entry name" value="Cyclic phosphodiesterase"/>
    <property type="match status" value="1"/>
</dbReference>
<dbReference type="InterPro" id="IPR019510">
    <property type="entry name" value="AKAP7-like_phosphoesterase"/>
</dbReference>
<evidence type="ECO:0000313" key="3">
    <source>
        <dbReference type="Proteomes" id="UP000002730"/>
    </source>
</evidence>